<comment type="caution">
    <text evidence="2">The sequence shown here is derived from an EMBL/GenBank/DDBJ whole genome shotgun (WGS) entry which is preliminary data.</text>
</comment>
<keyword evidence="3" id="KW-1185">Reference proteome</keyword>
<gene>
    <name evidence="2" type="ORF">GCM10010151_42630</name>
</gene>
<dbReference type="Proteomes" id="UP001501822">
    <property type="component" value="Unassembled WGS sequence"/>
</dbReference>
<name>A0ABP3GLQ6_9ACTN</name>
<feature type="domain" description="HTH cro/C1-type" evidence="1">
    <location>
        <begin position="18"/>
        <end position="72"/>
    </location>
</feature>
<dbReference type="CDD" id="cd00093">
    <property type="entry name" value="HTH_XRE"/>
    <property type="match status" value="1"/>
</dbReference>
<dbReference type="Pfam" id="PF13560">
    <property type="entry name" value="HTH_31"/>
    <property type="match status" value="1"/>
</dbReference>
<dbReference type="InterPro" id="IPR001387">
    <property type="entry name" value="Cro/C1-type_HTH"/>
</dbReference>
<protein>
    <recommendedName>
        <fullName evidence="1">HTH cro/C1-type domain-containing protein</fullName>
    </recommendedName>
</protein>
<dbReference type="EMBL" id="BAAABM010000037">
    <property type="protein sequence ID" value="GAA0348426.1"/>
    <property type="molecule type" value="Genomic_DNA"/>
</dbReference>
<accession>A0ABP3GLQ6</accession>
<dbReference type="RefSeq" id="WP_252801448.1">
    <property type="nucleotide sequence ID" value="NZ_BAAABM010000037.1"/>
</dbReference>
<dbReference type="SUPFAM" id="SSF47413">
    <property type="entry name" value="lambda repressor-like DNA-binding domains"/>
    <property type="match status" value="1"/>
</dbReference>
<dbReference type="SMART" id="SM00530">
    <property type="entry name" value="HTH_XRE"/>
    <property type="match status" value="1"/>
</dbReference>
<dbReference type="InterPro" id="IPR010982">
    <property type="entry name" value="Lambda_DNA-bd_dom_sf"/>
</dbReference>
<sequence length="400" mass="43831">MPDVNLSRAADEGIGARIARKRRARGLTQQGLATRAFVSRSLIQQVETGRKPATPSLVAAVASALHVDPSEIYGQPYGNEIGRADRIHESIDEMRRALACVDVPLELDVPPRSLGELAAEVSRVRRLAQDAQHSQVGDRISALITELSFHVNDSGDPRAWTLLNNAQAVAVSLARRLGYNDLANFGIERAAAAAARSEDPNLPRLAQLSRALLLMTIGAWDAGMKLVERAGTGMDLDSSESRAVFGALQLRAAILSARAGRAGDAWEHYGLASEAARQLPERAPDFYGLQFHLLNVAIHGVAVAVELTDFDEAIRRDSRLSLPTSVSAERRAHHEIDVGRALVSTGQWDQALRRLLRAESIAPQMTRYHPMARESVIRLIDHHRKLPEPLRLLQDRMSLT</sequence>
<proteinExistence type="predicted"/>
<organism evidence="2 3">
    <name type="scientific">Actinoallomurus spadix</name>
    <dbReference type="NCBI Taxonomy" id="79912"/>
    <lineage>
        <taxon>Bacteria</taxon>
        <taxon>Bacillati</taxon>
        <taxon>Actinomycetota</taxon>
        <taxon>Actinomycetes</taxon>
        <taxon>Streptosporangiales</taxon>
        <taxon>Thermomonosporaceae</taxon>
        <taxon>Actinoallomurus</taxon>
    </lineage>
</organism>
<evidence type="ECO:0000313" key="3">
    <source>
        <dbReference type="Proteomes" id="UP001501822"/>
    </source>
</evidence>
<dbReference type="Gene3D" id="1.10.260.40">
    <property type="entry name" value="lambda repressor-like DNA-binding domains"/>
    <property type="match status" value="1"/>
</dbReference>
<reference evidence="3" key="1">
    <citation type="journal article" date="2019" name="Int. J. Syst. Evol. Microbiol.">
        <title>The Global Catalogue of Microorganisms (GCM) 10K type strain sequencing project: providing services to taxonomists for standard genome sequencing and annotation.</title>
        <authorList>
            <consortium name="The Broad Institute Genomics Platform"/>
            <consortium name="The Broad Institute Genome Sequencing Center for Infectious Disease"/>
            <person name="Wu L."/>
            <person name="Ma J."/>
        </authorList>
    </citation>
    <scope>NUCLEOTIDE SEQUENCE [LARGE SCALE GENOMIC DNA]</scope>
    <source>
        <strain evidence="3">JCM 3146</strain>
    </source>
</reference>
<evidence type="ECO:0000259" key="1">
    <source>
        <dbReference type="PROSITE" id="PS50943"/>
    </source>
</evidence>
<dbReference type="PROSITE" id="PS50943">
    <property type="entry name" value="HTH_CROC1"/>
    <property type="match status" value="1"/>
</dbReference>
<evidence type="ECO:0000313" key="2">
    <source>
        <dbReference type="EMBL" id="GAA0348426.1"/>
    </source>
</evidence>